<keyword evidence="1" id="KW-0378">Hydrolase</keyword>
<dbReference type="EMBL" id="JXTB01000337">
    <property type="protein sequence ID" value="PON45114.1"/>
    <property type="molecule type" value="Genomic_DNA"/>
</dbReference>
<dbReference type="AlphaFoldDB" id="A0A2P5B8I9"/>
<evidence type="ECO:0000313" key="2">
    <source>
        <dbReference type="Proteomes" id="UP000237105"/>
    </source>
</evidence>
<dbReference type="GO" id="GO:0016787">
    <property type="term" value="F:hydrolase activity"/>
    <property type="evidence" value="ECO:0007669"/>
    <property type="project" value="UniProtKB-KW"/>
</dbReference>
<dbReference type="OrthoDB" id="1600564at2759"/>
<reference evidence="2" key="1">
    <citation type="submission" date="2016-06" db="EMBL/GenBank/DDBJ databases">
        <title>Parallel loss of symbiosis genes in relatives of nitrogen-fixing non-legume Parasponia.</title>
        <authorList>
            <person name="Van Velzen R."/>
            <person name="Holmer R."/>
            <person name="Bu F."/>
            <person name="Rutten L."/>
            <person name="Van Zeijl A."/>
            <person name="Liu W."/>
            <person name="Santuari L."/>
            <person name="Cao Q."/>
            <person name="Sharma T."/>
            <person name="Shen D."/>
            <person name="Roswanjaya Y."/>
            <person name="Wardhani T."/>
            <person name="Kalhor M.S."/>
            <person name="Jansen J."/>
            <person name="Van den Hoogen J."/>
            <person name="Gungor B."/>
            <person name="Hartog M."/>
            <person name="Hontelez J."/>
            <person name="Verver J."/>
            <person name="Yang W.-C."/>
            <person name="Schijlen E."/>
            <person name="Repin R."/>
            <person name="Schilthuizen M."/>
            <person name="Schranz E."/>
            <person name="Heidstra R."/>
            <person name="Miyata K."/>
            <person name="Fedorova E."/>
            <person name="Kohlen W."/>
            <person name="Bisseling T."/>
            <person name="Smit S."/>
            <person name="Geurts R."/>
        </authorList>
    </citation>
    <scope>NUCLEOTIDE SEQUENCE [LARGE SCALE GENOMIC DNA]</scope>
    <source>
        <strain evidence="2">cv. WU1-14</strain>
    </source>
</reference>
<keyword evidence="2" id="KW-1185">Reference proteome</keyword>
<comment type="caution">
    <text evidence="1">The sequence shown here is derived from an EMBL/GenBank/DDBJ whole genome shotgun (WGS) entry which is preliminary data.</text>
</comment>
<evidence type="ECO:0000313" key="1">
    <source>
        <dbReference type="EMBL" id="PON45114.1"/>
    </source>
</evidence>
<protein>
    <submittedName>
        <fullName evidence="1">SGNH hydrolase-type esterase domain containing protein</fullName>
    </submittedName>
</protein>
<gene>
    <name evidence="1" type="ORF">PanWU01x14_261480</name>
</gene>
<accession>A0A2P5B8I9</accession>
<name>A0A2P5B8I9_PARAD</name>
<proteinExistence type="predicted"/>
<organism evidence="1 2">
    <name type="scientific">Parasponia andersonii</name>
    <name type="common">Sponia andersonii</name>
    <dbReference type="NCBI Taxonomy" id="3476"/>
    <lineage>
        <taxon>Eukaryota</taxon>
        <taxon>Viridiplantae</taxon>
        <taxon>Streptophyta</taxon>
        <taxon>Embryophyta</taxon>
        <taxon>Tracheophyta</taxon>
        <taxon>Spermatophyta</taxon>
        <taxon>Magnoliopsida</taxon>
        <taxon>eudicotyledons</taxon>
        <taxon>Gunneridae</taxon>
        <taxon>Pentapetalae</taxon>
        <taxon>rosids</taxon>
        <taxon>fabids</taxon>
        <taxon>Rosales</taxon>
        <taxon>Cannabaceae</taxon>
        <taxon>Parasponia</taxon>
    </lineage>
</organism>
<sequence>MQPQACSFDDSLFDAGNNNYIKTTAQANYYPYGETFF</sequence>
<dbReference type="Proteomes" id="UP000237105">
    <property type="component" value="Unassembled WGS sequence"/>
</dbReference>